<organism evidence="1 2">
    <name type="scientific">Pedobacter africanus</name>
    <dbReference type="NCBI Taxonomy" id="151894"/>
    <lineage>
        <taxon>Bacteria</taxon>
        <taxon>Pseudomonadati</taxon>
        <taxon>Bacteroidota</taxon>
        <taxon>Sphingobacteriia</taxon>
        <taxon>Sphingobacteriales</taxon>
        <taxon>Sphingobacteriaceae</taxon>
        <taxon>Pedobacter</taxon>
    </lineage>
</organism>
<evidence type="ECO:0000313" key="2">
    <source>
        <dbReference type="Proteomes" id="UP001246858"/>
    </source>
</evidence>
<protein>
    <submittedName>
        <fullName evidence="1">Thiol-disulfide isomerase/thioredoxin</fullName>
    </submittedName>
</protein>
<proteinExistence type="predicted"/>
<dbReference type="Proteomes" id="UP001246858">
    <property type="component" value="Unassembled WGS sequence"/>
</dbReference>
<name>A0ACC6KVU9_9SPHI</name>
<comment type="caution">
    <text evidence="1">The sequence shown here is derived from an EMBL/GenBank/DDBJ whole genome shotgun (WGS) entry which is preliminary data.</text>
</comment>
<gene>
    <name evidence="1" type="ORF">J2X78_001829</name>
</gene>
<keyword evidence="2" id="KW-1185">Reference proteome</keyword>
<keyword evidence="1" id="KW-0413">Isomerase</keyword>
<accession>A0ACC6KVU9</accession>
<reference evidence="1" key="1">
    <citation type="submission" date="2023-07" db="EMBL/GenBank/DDBJ databases">
        <title>Sorghum-associated microbial communities from plants grown in Nebraska, USA.</title>
        <authorList>
            <person name="Schachtman D."/>
        </authorList>
    </citation>
    <scope>NUCLEOTIDE SEQUENCE</scope>
    <source>
        <strain evidence="1">2697</strain>
    </source>
</reference>
<evidence type="ECO:0000313" key="1">
    <source>
        <dbReference type="EMBL" id="MDR6783277.1"/>
    </source>
</evidence>
<dbReference type="EMBL" id="JAVDTF010000001">
    <property type="protein sequence ID" value="MDR6783277.1"/>
    <property type="molecule type" value="Genomic_DNA"/>
</dbReference>
<sequence length="401" mass="46143">MKNYIKYLFICWMLFNTVVLNAQERKLAIQNVIQWQKNHTLLDGKSELPIKKFGSKLVLLDFFTTWCTSCIASFPFMNDLQVKFKDQVQVLMVTPESRTVVEKFFSKNDYVKGNKLPIVIEDKWFSGSFPHKGVPHVVWIYKDTVIAITGKDMVTSDNIEKVLGKKDITNWPVKNDFAVDSAVVGGSQLEDSYISKFGFYKIGYPLQYRIDTSNQKLTYHMTNVDPIPALLYVIGLEKKLPLMKKERIILNVRNLDRFINVDSIPKSFWLQKNAFCFSSDWPTSMESSKRNSALLTELANRLNIHATYEHQKARVWLIRPDPQLKNKVQSGDIEIGNWKTLLEIANPDFPPLIIEGVPLITRVASQFAVNDLVSLKKAMESNGFSVEEVERKIECLVIFDK</sequence>